<dbReference type="Proteomes" id="UP000014760">
    <property type="component" value="Unassembled WGS sequence"/>
</dbReference>
<protein>
    <recommendedName>
        <fullName evidence="6">G-protein coupled receptors family 1 profile domain-containing protein</fullName>
    </recommendedName>
</protein>
<feature type="transmembrane region" description="Helical" evidence="5">
    <location>
        <begin position="328"/>
        <end position="351"/>
    </location>
</feature>
<keyword evidence="3 5" id="KW-1133">Transmembrane helix</keyword>
<comment type="subcellular location">
    <subcellularLocation>
        <location evidence="1">Membrane</location>
    </subcellularLocation>
</comment>
<feature type="transmembrane region" description="Helical" evidence="5">
    <location>
        <begin position="283"/>
        <end position="307"/>
    </location>
</feature>
<dbReference type="AlphaFoldDB" id="R7UCE5"/>
<dbReference type="GO" id="GO:0016020">
    <property type="term" value="C:membrane"/>
    <property type="evidence" value="ECO:0007669"/>
    <property type="project" value="UniProtKB-SubCell"/>
</dbReference>
<dbReference type="InterPro" id="IPR000276">
    <property type="entry name" value="GPCR_Rhodpsn"/>
</dbReference>
<dbReference type="PANTHER" id="PTHR46641">
    <property type="entry name" value="FMRFAMIDE RECEPTOR-RELATED"/>
    <property type="match status" value="1"/>
</dbReference>
<keyword evidence="9" id="KW-1185">Reference proteome</keyword>
<dbReference type="STRING" id="283909.R7UCE5"/>
<evidence type="ECO:0000259" key="6">
    <source>
        <dbReference type="PROSITE" id="PS50262"/>
    </source>
</evidence>
<feature type="transmembrane region" description="Helical" evidence="5">
    <location>
        <begin position="231"/>
        <end position="253"/>
    </location>
</feature>
<organism evidence="7">
    <name type="scientific">Capitella teleta</name>
    <name type="common">Polychaete worm</name>
    <dbReference type="NCBI Taxonomy" id="283909"/>
    <lineage>
        <taxon>Eukaryota</taxon>
        <taxon>Metazoa</taxon>
        <taxon>Spiralia</taxon>
        <taxon>Lophotrochozoa</taxon>
        <taxon>Annelida</taxon>
        <taxon>Polychaeta</taxon>
        <taxon>Sedentaria</taxon>
        <taxon>Scolecida</taxon>
        <taxon>Capitellidae</taxon>
        <taxon>Capitella</taxon>
    </lineage>
</organism>
<dbReference type="EnsemblMetazoa" id="CapteT194112">
    <property type="protein sequence ID" value="CapteP194112"/>
    <property type="gene ID" value="CapteG194112"/>
</dbReference>
<reference evidence="7 9" key="2">
    <citation type="journal article" date="2013" name="Nature">
        <title>Insights into bilaterian evolution from three spiralian genomes.</title>
        <authorList>
            <person name="Simakov O."/>
            <person name="Marletaz F."/>
            <person name="Cho S.J."/>
            <person name="Edsinger-Gonzales E."/>
            <person name="Havlak P."/>
            <person name="Hellsten U."/>
            <person name="Kuo D.H."/>
            <person name="Larsson T."/>
            <person name="Lv J."/>
            <person name="Arendt D."/>
            <person name="Savage R."/>
            <person name="Osoegawa K."/>
            <person name="de Jong P."/>
            <person name="Grimwood J."/>
            <person name="Chapman J.A."/>
            <person name="Shapiro H."/>
            <person name="Aerts A."/>
            <person name="Otillar R.P."/>
            <person name="Terry A.Y."/>
            <person name="Boore J.L."/>
            <person name="Grigoriev I.V."/>
            <person name="Lindberg D.R."/>
            <person name="Seaver E.C."/>
            <person name="Weisblat D.A."/>
            <person name="Putnam N.H."/>
            <person name="Rokhsar D.S."/>
        </authorList>
    </citation>
    <scope>NUCLEOTIDE SEQUENCE</scope>
    <source>
        <strain evidence="7 9">I ESC-2004</strain>
    </source>
</reference>
<dbReference type="GO" id="GO:0004930">
    <property type="term" value="F:G protein-coupled receptor activity"/>
    <property type="evidence" value="ECO:0007669"/>
    <property type="project" value="InterPro"/>
</dbReference>
<evidence type="ECO:0000256" key="3">
    <source>
        <dbReference type="ARBA" id="ARBA00022989"/>
    </source>
</evidence>
<dbReference type="SUPFAM" id="SSF81321">
    <property type="entry name" value="Family A G protein-coupled receptor-like"/>
    <property type="match status" value="1"/>
</dbReference>
<keyword evidence="4 5" id="KW-0472">Membrane</keyword>
<name>R7UCE5_CAPTE</name>
<evidence type="ECO:0000313" key="9">
    <source>
        <dbReference type="Proteomes" id="UP000014760"/>
    </source>
</evidence>
<dbReference type="InterPro" id="IPR052954">
    <property type="entry name" value="GPCR-Ligand_Int"/>
</dbReference>
<dbReference type="EMBL" id="AMQN01009512">
    <property type="status" value="NOT_ANNOTATED_CDS"/>
    <property type="molecule type" value="Genomic_DNA"/>
</dbReference>
<evidence type="ECO:0000313" key="7">
    <source>
        <dbReference type="EMBL" id="ELU00917.1"/>
    </source>
</evidence>
<dbReference type="InterPro" id="IPR017452">
    <property type="entry name" value="GPCR_Rhodpsn_7TM"/>
</dbReference>
<dbReference type="PROSITE" id="PS50262">
    <property type="entry name" value="G_PROTEIN_RECEP_F1_2"/>
    <property type="match status" value="1"/>
</dbReference>
<feature type="transmembrane region" description="Helical" evidence="5">
    <location>
        <begin position="371"/>
        <end position="395"/>
    </location>
</feature>
<sequence>MTEGEKNNKNKLVLTINVASFQGNYTDEEPPRQGSPHTRPQEHVALFPHSAPAQKWVKNLKALKRKEAEETIFHFAMMNTQGISTPPNNGVDICVNCSNKSEVCDTEEEYIIYLYIYTPLAILGLILNVLNIVIFRLMKYKNSTLTFLILLAVCDLLYLASACPIGPVRCILKKDPLTRYSASFYENYVYLPLANIFGAMSNWATVVLALDRTVHIIRSTRAQRASALSSRWQCVIAGTISIGSVVINIPYFFYGQIDENGDLVDSSLTKENWFQAYTWLRFALIKIIPIVSVAVCNTLLIRLLVVMNRQRKTMVPQSMQSKTQSQQIRVCSMLISISVVFLVCHLIEPLSHSSLYGAIFGESAVYSESHYQQIIATNLLEMICHGINFWFYCVFTPKFFGHLKSLFCCCTINVGVWGVHTAVFHLNGNGIFNDGEHKTEDEHSFTGVYSIMPD</sequence>
<dbReference type="Pfam" id="PF00001">
    <property type="entry name" value="7tm_1"/>
    <property type="match status" value="1"/>
</dbReference>
<reference evidence="8" key="3">
    <citation type="submission" date="2015-06" db="UniProtKB">
        <authorList>
            <consortium name="EnsemblMetazoa"/>
        </authorList>
    </citation>
    <scope>IDENTIFICATION</scope>
</reference>
<dbReference type="Gene3D" id="1.20.1070.10">
    <property type="entry name" value="Rhodopsin 7-helix transmembrane proteins"/>
    <property type="match status" value="1"/>
</dbReference>
<feature type="domain" description="G-protein coupled receptors family 1 profile" evidence="6">
    <location>
        <begin position="127"/>
        <end position="344"/>
    </location>
</feature>
<proteinExistence type="predicted"/>
<dbReference type="EMBL" id="KB305580">
    <property type="protein sequence ID" value="ELU00917.1"/>
    <property type="molecule type" value="Genomic_DNA"/>
</dbReference>
<evidence type="ECO:0000256" key="1">
    <source>
        <dbReference type="ARBA" id="ARBA00004370"/>
    </source>
</evidence>
<dbReference type="OrthoDB" id="10011262at2759"/>
<feature type="transmembrane region" description="Helical" evidence="5">
    <location>
        <begin position="188"/>
        <end position="210"/>
    </location>
</feature>
<evidence type="ECO:0000313" key="8">
    <source>
        <dbReference type="EnsemblMetazoa" id="CapteP194112"/>
    </source>
</evidence>
<dbReference type="OMA" id="RISWAHA"/>
<evidence type="ECO:0000256" key="4">
    <source>
        <dbReference type="ARBA" id="ARBA00023136"/>
    </source>
</evidence>
<dbReference type="PANTHER" id="PTHR46641:SF2">
    <property type="entry name" value="FMRFAMIDE RECEPTOR"/>
    <property type="match status" value="1"/>
</dbReference>
<accession>R7UCE5</accession>
<evidence type="ECO:0000256" key="5">
    <source>
        <dbReference type="SAM" id="Phobius"/>
    </source>
</evidence>
<reference evidence="9" key="1">
    <citation type="submission" date="2012-12" db="EMBL/GenBank/DDBJ databases">
        <authorList>
            <person name="Hellsten U."/>
            <person name="Grimwood J."/>
            <person name="Chapman J.A."/>
            <person name="Shapiro H."/>
            <person name="Aerts A."/>
            <person name="Otillar R.P."/>
            <person name="Terry A.Y."/>
            <person name="Boore J.L."/>
            <person name="Simakov O."/>
            <person name="Marletaz F."/>
            <person name="Cho S.-J."/>
            <person name="Edsinger-Gonzales E."/>
            <person name="Havlak P."/>
            <person name="Kuo D.-H."/>
            <person name="Larsson T."/>
            <person name="Lv J."/>
            <person name="Arendt D."/>
            <person name="Savage R."/>
            <person name="Osoegawa K."/>
            <person name="de Jong P."/>
            <person name="Lindberg D.R."/>
            <person name="Seaver E.C."/>
            <person name="Weisblat D.A."/>
            <person name="Putnam N.H."/>
            <person name="Grigoriev I.V."/>
            <person name="Rokhsar D.S."/>
        </authorList>
    </citation>
    <scope>NUCLEOTIDE SEQUENCE</scope>
    <source>
        <strain evidence="9">I ESC-2004</strain>
    </source>
</reference>
<feature type="transmembrane region" description="Helical" evidence="5">
    <location>
        <begin position="147"/>
        <end position="168"/>
    </location>
</feature>
<feature type="transmembrane region" description="Helical" evidence="5">
    <location>
        <begin position="110"/>
        <end position="135"/>
    </location>
</feature>
<gene>
    <name evidence="7" type="ORF">CAPTEDRAFT_194112</name>
</gene>
<keyword evidence="2 5" id="KW-0812">Transmembrane</keyword>
<evidence type="ECO:0000256" key="2">
    <source>
        <dbReference type="ARBA" id="ARBA00022692"/>
    </source>
</evidence>
<dbReference type="CDD" id="cd14978">
    <property type="entry name" value="7tmA_FMRFamide_R-like"/>
    <property type="match status" value="1"/>
</dbReference>
<dbReference type="HOGENOM" id="CLU_603050_0_0_1"/>